<organism evidence="1 2">
    <name type="scientific">Gryllotalpicola koreensis</name>
    <dbReference type="NCBI Taxonomy" id="993086"/>
    <lineage>
        <taxon>Bacteria</taxon>
        <taxon>Bacillati</taxon>
        <taxon>Actinomycetota</taxon>
        <taxon>Actinomycetes</taxon>
        <taxon>Micrococcales</taxon>
        <taxon>Microbacteriaceae</taxon>
        <taxon>Gryllotalpicola</taxon>
    </lineage>
</organism>
<name>A0ABP8A1V5_9MICO</name>
<dbReference type="EMBL" id="BAABBW010000003">
    <property type="protein sequence ID" value="GAA4175827.1"/>
    <property type="molecule type" value="Genomic_DNA"/>
</dbReference>
<protein>
    <recommendedName>
        <fullName evidence="3">DUF4262 domain-containing protein</fullName>
    </recommendedName>
</protein>
<reference evidence="2" key="1">
    <citation type="journal article" date="2019" name="Int. J. Syst. Evol. Microbiol.">
        <title>The Global Catalogue of Microorganisms (GCM) 10K type strain sequencing project: providing services to taxonomists for standard genome sequencing and annotation.</title>
        <authorList>
            <consortium name="The Broad Institute Genomics Platform"/>
            <consortium name="The Broad Institute Genome Sequencing Center for Infectious Disease"/>
            <person name="Wu L."/>
            <person name="Ma J."/>
        </authorList>
    </citation>
    <scope>NUCLEOTIDE SEQUENCE [LARGE SCALE GENOMIC DNA]</scope>
    <source>
        <strain evidence="2">JCM 17591</strain>
    </source>
</reference>
<proteinExistence type="predicted"/>
<comment type="caution">
    <text evidence="1">The sequence shown here is derived from an EMBL/GenBank/DDBJ whole genome shotgun (WGS) entry which is preliminary data.</text>
</comment>
<sequence>MSLKGQVGLVADDNPRFWPNVIRHVTHKAAGDIPVAEVPYHIVVADSETTYIGAEPGGVVRRTIGAADDAYPNIAWSRFEDLDLHAGLMFLTAQLGKPYSYADDAIVGVDELLPFDFPRFVYGALINGSSWQCAALGDVYLLYAGQNLFQHRHPGDVTPAHYAPYWRSKGWL</sequence>
<evidence type="ECO:0000313" key="2">
    <source>
        <dbReference type="Proteomes" id="UP001501079"/>
    </source>
</evidence>
<accession>A0ABP8A1V5</accession>
<dbReference type="Proteomes" id="UP001501079">
    <property type="component" value="Unassembled WGS sequence"/>
</dbReference>
<keyword evidence="2" id="KW-1185">Reference proteome</keyword>
<evidence type="ECO:0008006" key="3">
    <source>
        <dbReference type="Google" id="ProtNLM"/>
    </source>
</evidence>
<dbReference type="RefSeq" id="WP_344754313.1">
    <property type="nucleotide sequence ID" value="NZ_BAABBW010000003.1"/>
</dbReference>
<gene>
    <name evidence="1" type="ORF">GCM10022287_22050</name>
</gene>
<evidence type="ECO:0000313" key="1">
    <source>
        <dbReference type="EMBL" id="GAA4175827.1"/>
    </source>
</evidence>